<dbReference type="AlphaFoldDB" id="A0A8J4EHT3"/>
<evidence type="ECO:0000256" key="1">
    <source>
        <dbReference type="ARBA" id="ARBA00023002"/>
    </source>
</evidence>
<dbReference type="EMBL" id="BOPO01000006">
    <property type="protein sequence ID" value="GIL25357.1"/>
    <property type="molecule type" value="Genomic_DNA"/>
</dbReference>
<keyword evidence="1" id="KW-0560">Oxidoreductase</keyword>
<keyword evidence="6" id="KW-1185">Reference proteome</keyword>
<dbReference type="PANTHER" id="PTHR30137:SF8">
    <property type="entry name" value="BLR5498 PROTEIN"/>
    <property type="match status" value="1"/>
</dbReference>
<evidence type="ECO:0000259" key="4">
    <source>
        <dbReference type="Pfam" id="PF00296"/>
    </source>
</evidence>
<dbReference type="Gene3D" id="3.20.20.30">
    <property type="entry name" value="Luciferase-like domain"/>
    <property type="match status" value="1"/>
</dbReference>
<organism evidence="5 6">
    <name type="scientific">Actinocatenispora comari</name>
    <dbReference type="NCBI Taxonomy" id="2807577"/>
    <lineage>
        <taxon>Bacteria</taxon>
        <taxon>Bacillati</taxon>
        <taxon>Actinomycetota</taxon>
        <taxon>Actinomycetes</taxon>
        <taxon>Micromonosporales</taxon>
        <taxon>Micromonosporaceae</taxon>
        <taxon>Actinocatenispora</taxon>
    </lineage>
</organism>
<dbReference type="Proteomes" id="UP000614996">
    <property type="component" value="Unassembled WGS sequence"/>
</dbReference>
<dbReference type="Pfam" id="PF00296">
    <property type="entry name" value="Bac_luciferase"/>
    <property type="match status" value="1"/>
</dbReference>
<name>A0A8J4EHT3_9ACTN</name>
<protein>
    <submittedName>
        <fullName evidence="5">Alkanal monooxygenase</fullName>
    </submittedName>
</protein>
<dbReference type="GO" id="GO:0005829">
    <property type="term" value="C:cytosol"/>
    <property type="evidence" value="ECO:0007669"/>
    <property type="project" value="TreeGrafter"/>
</dbReference>
<dbReference type="InterPro" id="IPR011251">
    <property type="entry name" value="Luciferase-like_dom"/>
</dbReference>
<dbReference type="GO" id="GO:0004497">
    <property type="term" value="F:monooxygenase activity"/>
    <property type="evidence" value="ECO:0007669"/>
    <property type="project" value="UniProtKB-KW"/>
</dbReference>
<feature type="domain" description="Luciferase-like" evidence="4">
    <location>
        <begin position="37"/>
        <end position="333"/>
    </location>
</feature>
<accession>A0A8J4EHT3</accession>
<dbReference type="PANTHER" id="PTHR30137">
    <property type="entry name" value="LUCIFERASE-LIKE MONOOXYGENASE"/>
    <property type="match status" value="1"/>
</dbReference>
<dbReference type="GO" id="GO:0016705">
    <property type="term" value="F:oxidoreductase activity, acting on paired donors, with incorporation or reduction of molecular oxygen"/>
    <property type="evidence" value="ECO:0007669"/>
    <property type="project" value="InterPro"/>
</dbReference>
<evidence type="ECO:0000256" key="3">
    <source>
        <dbReference type="SAM" id="MobiDB-lite"/>
    </source>
</evidence>
<keyword evidence="2 5" id="KW-0503">Monooxygenase</keyword>
<reference evidence="6" key="1">
    <citation type="journal article" date="2021" name="Int. J. Syst. Evol. Microbiol.">
        <title>Actinocatenispora comari sp. nov., an endophytic actinomycete isolated from aerial parts of Comarum salesowianum.</title>
        <authorList>
            <person name="Oyunbileg N."/>
            <person name="Iizaka Y."/>
            <person name="Hamada M."/>
            <person name="Davaapurev B.O."/>
            <person name="Fukumoto A."/>
            <person name="Tsetseg B."/>
            <person name="Kato F."/>
            <person name="Tamura T."/>
            <person name="Batkhuu J."/>
            <person name="Anzai Y."/>
        </authorList>
    </citation>
    <scope>NUCLEOTIDE SEQUENCE [LARGE SCALE GENOMIC DNA]</scope>
    <source>
        <strain evidence="6">NUM-2625</strain>
    </source>
</reference>
<dbReference type="InterPro" id="IPR050766">
    <property type="entry name" value="Bact_Lucif_Oxidored"/>
</dbReference>
<evidence type="ECO:0000256" key="2">
    <source>
        <dbReference type="ARBA" id="ARBA00023033"/>
    </source>
</evidence>
<dbReference type="SUPFAM" id="SSF51679">
    <property type="entry name" value="Bacterial luciferase-like"/>
    <property type="match status" value="1"/>
</dbReference>
<sequence>MTTSTGARGGRTAPRTTRPANLPSESTLPQRAAMDVFLVAGAIAGQSPEQAVRRALDHGVAAERAGFDGAWIAEHHFIRYGGCPSAIAFAGHLLGRTARITVGTAACVLSTRHPVALAEEAILLDTLSDGRFRLGVARGGPWVDLEVFGSSLERLEHGFPESLDLLTRWLSGAERIAGTGPLFGFREVTVVPRAHRPVPVLVAATSSATVAVAAARGLPLLLGLHATDAEKVTMLDRYAEIAAAHGHAPETIPHASAHLAQVAGSRREAAALLRSTMPAWLATTGDYVRIDGRPPSHRDQAAYLDMLLSSHPIGSPAECADRLAATVAATGVHRVLLLAEAAGDPHRVRDNIDRLACEVAPAALDR</sequence>
<dbReference type="InterPro" id="IPR036661">
    <property type="entry name" value="Luciferase-like_sf"/>
</dbReference>
<proteinExistence type="predicted"/>
<evidence type="ECO:0000313" key="6">
    <source>
        <dbReference type="Proteomes" id="UP000614996"/>
    </source>
</evidence>
<evidence type="ECO:0000313" key="5">
    <source>
        <dbReference type="EMBL" id="GIL25357.1"/>
    </source>
</evidence>
<feature type="compositionally biased region" description="Low complexity" evidence="3">
    <location>
        <begin position="1"/>
        <end position="20"/>
    </location>
</feature>
<comment type="caution">
    <text evidence="5">The sequence shown here is derived from an EMBL/GenBank/DDBJ whole genome shotgun (WGS) entry which is preliminary data.</text>
</comment>
<gene>
    <name evidence="5" type="ORF">NUM_06120</name>
</gene>
<feature type="region of interest" description="Disordered" evidence="3">
    <location>
        <begin position="1"/>
        <end position="26"/>
    </location>
</feature>